<gene>
    <name evidence="1" type="ORF">DVT68_18420</name>
</gene>
<dbReference type="GO" id="GO:0006879">
    <property type="term" value="P:intracellular iron ion homeostasis"/>
    <property type="evidence" value="ECO:0007669"/>
    <property type="project" value="TreeGrafter"/>
</dbReference>
<keyword evidence="2" id="KW-1185">Reference proteome</keyword>
<evidence type="ECO:0000313" key="1">
    <source>
        <dbReference type="EMBL" id="RDI97065.1"/>
    </source>
</evidence>
<dbReference type="PANTHER" id="PTHR41536">
    <property type="entry name" value="PKHD-TYPE HYDROXYLASE YBIX"/>
    <property type="match status" value="1"/>
</dbReference>
<protein>
    <submittedName>
        <fullName evidence="1">Uncharacterized protein</fullName>
    </submittedName>
</protein>
<dbReference type="Proteomes" id="UP000254711">
    <property type="component" value="Unassembled WGS sequence"/>
</dbReference>
<evidence type="ECO:0000313" key="2">
    <source>
        <dbReference type="Proteomes" id="UP000254711"/>
    </source>
</evidence>
<reference evidence="1 2" key="1">
    <citation type="submission" date="2018-07" db="EMBL/GenBank/DDBJ databases">
        <title>Dyella solisilvae sp. nov., isolated from the pine and broad-leaved mixed forest soil.</title>
        <authorList>
            <person name="Gao Z."/>
            <person name="Qiu L."/>
        </authorList>
    </citation>
    <scope>NUCLEOTIDE SEQUENCE [LARGE SCALE GENOMIC DNA]</scope>
    <source>
        <strain evidence="1 2">DHG54</strain>
    </source>
</reference>
<dbReference type="InterPro" id="IPR023550">
    <property type="entry name" value="PKHD_hydroxylase"/>
</dbReference>
<dbReference type="EMBL" id="QQSY01000007">
    <property type="protein sequence ID" value="RDI97065.1"/>
    <property type="molecule type" value="Genomic_DNA"/>
</dbReference>
<dbReference type="GO" id="GO:0006974">
    <property type="term" value="P:DNA damage response"/>
    <property type="evidence" value="ECO:0007669"/>
    <property type="project" value="TreeGrafter"/>
</dbReference>
<accession>A0A370K310</accession>
<comment type="caution">
    <text evidence="1">The sequence shown here is derived from an EMBL/GenBank/DDBJ whole genome shotgun (WGS) entry which is preliminary data.</text>
</comment>
<dbReference type="RefSeq" id="WP_114826679.1">
    <property type="nucleotide sequence ID" value="NZ_QQSY01000007.1"/>
</dbReference>
<dbReference type="PANTHER" id="PTHR41536:SF1">
    <property type="entry name" value="PKHD-TYPE HYDROXYLASE YBIX"/>
    <property type="match status" value="1"/>
</dbReference>
<sequence length="157" mass="17326">MLFHIPDVLTADEPMHRRPRQPVEKCVTAVYRPAACRTGVPVRTDLSATWFLNNPANDDAGDPVIGDRLGAHPAAIAAVGMILHGAGHLNGMEPMTRRRRLASSFRIQDPMREERLRRKLPEPDVSIPGLIRTNAPHTDVLRLTANHHNLPCAKSGT</sequence>
<dbReference type="GO" id="GO:0016706">
    <property type="term" value="F:2-oxoglutarate-dependent dioxygenase activity"/>
    <property type="evidence" value="ECO:0007669"/>
    <property type="project" value="InterPro"/>
</dbReference>
<proteinExistence type="predicted"/>
<dbReference type="AlphaFoldDB" id="A0A370K310"/>
<name>A0A370K310_9GAMM</name>
<dbReference type="OrthoDB" id="9812472at2"/>
<organism evidence="1 2">
    <name type="scientific">Dyella solisilvae</name>
    <dbReference type="NCBI Taxonomy" id="1920168"/>
    <lineage>
        <taxon>Bacteria</taxon>
        <taxon>Pseudomonadati</taxon>
        <taxon>Pseudomonadota</taxon>
        <taxon>Gammaproteobacteria</taxon>
        <taxon>Lysobacterales</taxon>
        <taxon>Rhodanobacteraceae</taxon>
        <taxon>Dyella</taxon>
    </lineage>
</organism>